<name>A0A1M6H4V2_9FLAO</name>
<proteinExistence type="predicted"/>
<reference evidence="1 2" key="1">
    <citation type="submission" date="2016-11" db="EMBL/GenBank/DDBJ databases">
        <authorList>
            <person name="Jaros S."/>
            <person name="Januszkiewicz K."/>
            <person name="Wedrychowicz H."/>
        </authorList>
    </citation>
    <scope>NUCLEOTIDE SEQUENCE [LARGE SCALE GENOMIC DNA]</scope>
    <source>
        <strain evidence="1 2">DSM 21425</strain>
    </source>
</reference>
<protein>
    <submittedName>
        <fullName evidence="1">Uncharacterized protein</fullName>
    </submittedName>
</protein>
<dbReference type="STRING" id="579105.SAMN04488096_109129"/>
<keyword evidence="2" id="KW-1185">Reference proteome</keyword>
<sequence>MITDFQENYSAAEKSLIWDYKYKRLLAESDGSFTDNQIQLINEIKTLVSEEDFFATPETYEVEELEDISLEVFSAEESAFLFYSLENKDGDITVNPTTGEPVTDCFWCYQEIPGGTSGPCEAIVDSDGDILGFTRDNVQVDKVRFFIFRTETTINGVPCGFNDWVAGGMQIRD</sequence>
<accession>A0A1M6H4V2</accession>
<dbReference type="EMBL" id="FQYY01000009">
    <property type="protein sequence ID" value="SHJ17287.1"/>
    <property type="molecule type" value="Genomic_DNA"/>
</dbReference>
<dbReference type="AlphaFoldDB" id="A0A1M6H4V2"/>
<evidence type="ECO:0000313" key="2">
    <source>
        <dbReference type="Proteomes" id="UP000184225"/>
    </source>
</evidence>
<organism evidence="1 2">
    <name type="scientific">Mesonia phycicola</name>
    <dbReference type="NCBI Taxonomy" id="579105"/>
    <lineage>
        <taxon>Bacteria</taxon>
        <taxon>Pseudomonadati</taxon>
        <taxon>Bacteroidota</taxon>
        <taxon>Flavobacteriia</taxon>
        <taxon>Flavobacteriales</taxon>
        <taxon>Flavobacteriaceae</taxon>
        <taxon>Mesonia</taxon>
    </lineage>
</organism>
<dbReference type="RefSeq" id="WP_073153181.1">
    <property type="nucleotide sequence ID" value="NZ_FQYY01000009.1"/>
</dbReference>
<evidence type="ECO:0000313" key="1">
    <source>
        <dbReference type="EMBL" id="SHJ17287.1"/>
    </source>
</evidence>
<gene>
    <name evidence="1" type="ORF">SAMN04488096_109129</name>
</gene>
<dbReference type="Proteomes" id="UP000184225">
    <property type="component" value="Unassembled WGS sequence"/>
</dbReference>
<dbReference type="NCBIfam" id="NF033852">
    <property type="entry name" value="fulvocin_rel"/>
    <property type="match status" value="1"/>
</dbReference>